<evidence type="ECO:0000256" key="3">
    <source>
        <dbReference type="ARBA" id="ARBA00023004"/>
    </source>
</evidence>
<dbReference type="EMBL" id="CP046052">
    <property type="protein sequence ID" value="QGM45718.1"/>
    <property type="molecule type" value="Genomic_DNA"/>
</dbReference>
<dbReference type="GO" id="GO:0046872">
    <property type="term" value="F:metal ion binding"/>
    <property type="evidence" value="ECO:0007669"/>
    <property type="project" value="UniProtKB-KW"/>
</dbReference>
<keyword evidence="5" id="KW-0732">Signal</keyword>
<keyword evidence="2 4" id="KW-0479">Metal-binding</keyword>
<dbReference type="OrthoDB" id="8455426at2"/>
<feature type="domain" description="Cytochrome c" evidence="6">
    <location>
        <begin position="24"/>
        <end position="99"/>
    </location>
</feature>
<reference evidence="7 8" key="1">
    <citation type="submission" date="2019-11" db="EMBL/GenBank/DDBJ databases">
        <title>The genome sequence of Methylocystis heyeri.</title>
        <authorList>
            <person name="Oshkin I.Y."/>
            <person name="Miroshnikov K."/>
            <person name="Dedysh S.N."/>
        </authorList>
    </citation>
    <scope>NUCLEOTIDE SEQUENCE [LARGE SCALE GENOMIC DNA]</scope>
    <source>
        <strain evidence="7 8">H2</strain>
    </source>
</reference>
<dbReference type="InterPro" id="IPR009056">
    <property type="entry name" value="Cyt_c-like_dom"/>
</dbReference>
<dbReference type="AlphaFoldDB" id="A0A6B8KGN8"/>
<dbReference type="GO" id="GO:0009055">
    <property type="term" value="F:electron transfer activity"/>
    <property type="evidence" value="ECO:0007669"/>
    <property type="project" value="InterPro"/>
</dbReference>
<keyword evidence="3 4" id="KW-0408">Iron</keyword>
<dbReference type="RefSeq" id="WP_136495988.1">
    <property type="nucleotide sequence ID" value="NZ_CP046052.1"/>
</dbReference>
<organism evidence="7 8">
    <name type="scientific">Methylocystis heyeri</name>
    <dbReference type="NCBI Taxonomy" id="391905"/>
    <lineage>
        <taxon>Bacteria</taxon>
        <taxon>Pseudomonadati</taxon>
        <taxon>Pseudomonadota</taxon>
        <taxon>Alphaproteobacteria</taxon>
        <taxon>Hyphomicrobiales</taxon>
        <taxon>Methylocystaceae</taxon>
        <taxon>Methylocystis</taxon>
    </lineage>
</organism>
<dbReference type="PROSITE" id="PS51007">
    <property type="entry name" value="CYTC"/>
    <property type="match status" value="1"/>
</dbReference>
<dbReference type="GO" id="GO:0020037">
    <property type="term" value="F:heme binding"/>
    <property type="evidence" value="ECO:0007669"/>
    <property type="project" value="InterPro"/>
</dbReference>
<evidence type="ECO:0000313" key="7">
    <source>
        <dbReference type="EMBL" id="QGM45718.1"/>
    </source>
</evidence>
<dbReference type="SUPFAM" id="SSF46626">
    <property type="entry name" value="Cytochrome c"/>
    <property type="match status" value="1"/>
</dbReference>
<gene>
    <name evidence="7" type="ORF">H2LOC_008395</name>
</gene>
<dbReference type="KEGG" id="mhey:H2LOC_008395"/>
<feature type="signal peptide" evidence="5">
    <location>
        <begin position="1"/>
        <end position="22"/>
    </location>
</feature>
<evidence type="ECO:0000256" key="2">
    <source>
        <dbReference type="ARBA" id="ARBA00022723"/>
    </source>
</evidence>
<protein>
    <recommendedName>
        <fullName evidence="6">Cytochrome c domain-containing protein</fullName>
    </recommendedName>
</protein>
<sequence>MRTISFYVAFGMIASSLGSAHALDAVGEGRRAWLRFNCYGCHGGNGAGGMGPNIQHTEAGDVSSAMWGDAREGGMRSFAGTGATLQDASNIAKYLASIGTAREPKWLQWWVPVPHK</sequence>
<name>A0A6B8KGN8_9HYPH</name>
<evidence type="ECO:0000256" key="4">
    <source>
        <dbReference type="PROSITE-ProRule" id="PRU00433"/>
    </source>
</evidence>
<evidence type="ECO:0000256" key="5">
    <source>
        <dbReference type="SAM" id="SignalP"/>
    </source>
</evidence>
<dbReference type="InterPro" id="IPR036909">
    <property type="entry name" value="Cyt_c-like_dom_sf"/>
</dbReference>
<keyword evidence="8" id="KW-1185">Reference proteome</keyword>
<accession>A0A6B8KGN8</accession>
<dbReference type="Proteomes" id="UP000309061">
    <property type="component" value="Chromosome"/>
</dbReference>
<keyword evidence="1 4" id="KW-0349">Heme</keyword>
<evidence type="ECO:0000256" key="1">
    <source>
        <dbReference type="ARBA" id="ARBA00022617"/>
    </source>
</evidence>
<dbReference type="Gene3D" id="1.10.760.10">
    <property type="entry name" value="Cytochrome c-like domain"/>
    <property type="match status" value="1"/>
</dbReference>
<proteinExistence type="predicted"/>
<evidence type="ECO:0000313" key="8">
    <source>
        <dbReference type="Proteomes" id="UP000309061"/>
    </source>
</evidence>
<evidence type="ECO:0000259" key="6">
    <source>
        <dbReference type="PROSITE" id="PS51007"/>
    </source>
</evidence>
<feature type="chain" id="PRO_5025346939" description="Cytochrome c domain-containing protein" evidence="5">
    <location>
        <begin position="23"/>
        <end position="116"/>
    </location>
</feature>